<evidence type="ECO:0000256" key="5">
    <source>
        <dbReference type="ARBA" id="ARBA00023163"/>
    </source>
</evidence>
<keyword evidence="3" id="KW-0805">Transcription regulation</keyword>
<keyword evidence="2" id="KW-0902">Two-component regulatory system</keyword>
<dbReference type="InterPro" id="IPR036457">
    <property type="entry name" value="PPM-type-like_dom_sf"/>
</dbReference>
<dbReference type="GO" id="GO:0032993">
    <property type="term" value="C:protein-DNA complex"/>
    <property type="evidence" value="ECO:0007669"/>
    <property type="project" value="TreeGrafter"/>
</dbReference>
<keyword evidence="5" id="KW-0804">Transcription</keyword>
<evidence type="ECO:0000259" key="7">
    <source>
        <dbReference type="PROSITE" id="PS50110"/>
    </source>
</evidence>
<name>A0A106C3J5_SHEFR</name>
<protein>
    <submittedName>
        <fullName evidence="8">Two-component system response regulator</fullName>
    </submittedName>
</protein>
<dbReference type="Gene3D" id="3.60.40.10">
    <property type="entry name" value="PPM-type phosphatase domain"/>
    <property type="match status" value="1"/>
</dbReference>
<accession>A0A106C3J5</accession>
<dbReference type="Pfam" id="PF00072">
    <property type="entry name" value="Response_reg"/>
    <property type="match status" value="1"/>
</dbReference>
<dbReference type="Gene3D" id="3.40.50.2300">
    <property type="match status" value="1"/>
</dbReference>
<dbReference type="RefSeq" id="WP_059744290.1">
    <property type="nucleotide sequence ID" value="NZ_LRDC01000001.1"/>
</dbReference>
<dbReference type="InterPro" id="IPR039420">
    <property type="entry name" value="WalR-like"/>
</dbReference>
<dbReference type="SMART" id="SM00448">
    <property type="entry name" value="REC"/>
    <property type="match status" value="1"/>
</dbReference>
<dbReference type="PANTHER" id="PTHR48111:SF1">
    <property type="entry name" value="TWO-COMPONENT RESPONSE REGULATOR ORR33"/>
    <property type="match status" value="1"/>
</dbReference>
<dbReference type="SUPFAM" id="SSF52172">
    <property type="entry name" value="CheY-like"/>
    <property type="match status" value="1"/>
</dbReference>
<keyword evidence="1 6" id="KW-0597">Phosphoprotein</keyword>
<dbReference type="PROSITE" id="PS50110">
    <property type="entry name" value="RESPONSE_REGULATORY"/>
    <property type="match status" value="1"/>
</dbReference>
<dbReference type="GO" id="GO:0000976">
    <property type="term" value="F:transcription cis-regulatory region binding"/>
    <property type="evidence" value="ECO:0007669"/>
    <property type="project" value="TreeGrafter"/>
</dbReference>
<dbReference type="GO" id="GO:0000156">
    <property type="term" value="F:phosphorelay response regulator activity"/>
    <property type="evidence" value="ECO:0007669"/>
    <property type="project" value="TreeGrafter"/>
</dbReference>
<dbReference type="InterPro" id="IPR011006">
    <property type="entry name" value="CheY-like_superfamily"/>
</dbReference>
<comment type="caution">
    <text evidence="8">The sequence shown here is derived from an EMBL/GenBank/DDBJ whole genome shotgun (WGS) entry which is preliminary data.</text>
</comment>
<evidence type="ECO:0000256" key="3">
    <source>
        <dbReference type="ARBA" id="ARBA00023015"/>
    </source>
</evidence>
<dbReference type="EMBL" id="LRDC01000001">
    <property type="protein sequence ID" value="KVX03584.1"/>
    <property type="molecule type" value="Genomic_DNA"/>
</dbReference>
<reference evidence="8" key="1">
    <citation type="submission" date="2016-01" db="EMBL/GenBank/DDBJ databases">
        <title>Draft genome of the antarctic isolate Shewanella frigidimarina Ag06-30.</title>
        <authorList>
            <person name="Parmeciano Di Noto G."/>
            <person name="Vazquez S."/>
            <person name="Mac Cormack W."/>
            <person name="Iriarte A."/>
            <person name="Quiroga C."/>
        </authorList>
    </citation>
    <scope>NUCLEOTIDE SEQUENCE [LARGE SCALE GENOMIC DNA]</scope>
    <source>
        <strain evidence="8">Ag06-30</strain>
    </source>
</reference>
<dbReference type="InterPro" id="IPR001789">
    <property type="entry name" value="Sig_transdc_resp-reg_receiver"/>
</dbReference>
<evidence type="ECO:0000256" key="4">
    <source>
        <dbReference type="ARBA" id="ARBA00023125"/>
    </source>
</evidence>
<dbReference type="AlphaFoldDB" id="A0A106C3J5"/>
<keyword evidence="4" id="KW-0238">DNA-binding</keyword>
<organism evidence="8">
    <name type="scientific">Shewanella frigidimarina</name>
    <dbReference type="NCBI Taxonomy" id="56812"/>
    <lineage>
        <taxon>Bacteria</taxon>
        <taxon>Pseudomonadati</taxon>
        <taxon>Pseudomonadota</taxon>
        <taxon>Gammaproteobacteria</taxon>
        <taxon>Alteromonadales</taxon>
        <taxon>Shewanellaceae</taxon>
        <taxon>Shewanella</taxon>
    </lineage>
</organism>
<dbReference type="Proteomes" id="UP000055702">
    <property type="component" value="Unassembled WGS sequence"/>
</dbReference>
<feature type="modified residue" description="4-aspartylphosphate" evidence="6">
    <location>
        <position position="56"/>
    </location>
</feature>
<dbReference type="GO" id="GO:0006355">
    <property type="term" value="P:regulation of DNA-templated transcription"/>
    <property type="evidence" value="ECO:0007669"/>
    <property type="project" value="TreeGrafter"/>
</dbReference>
<feature type="domain" description="Response regulatory" evidence="7">
    <location>
        <begin position="7"/>
        <end position="121"/>
    </location>
</feature>
<evidence type="ECO:0000256" key="2">
    <source>
        <dbReference type="ARBA" id="ARBA00023012"/>
    </source>
</evidence>
<gene>
    <name evidence="8" type="ORF">AWJ07_03235</name>
</gene>
<evidence type="ECO:0000313" key="8">
    <source>
        <dbReference type="EMBL" id="KVX03584.1"/>
    </source>
</evidence>
<dbReference type="GO" id="GO:0005829">
    <property type="term" value="C:cytosol"/>
    <property type="evidence" value="ECO:0007669"/>
    <property type="project" value="TreeGrafter"/>
</dbReference>
<proteinExistence type="predicted"/>
<evidence type="ECO:0000256" key="6">
    <source>
        <dbReference type="PROSITE-ProRule" id="PRU00169"/>
    </source>
</evidence>
<sequence length="373" mass="41479">MALTDVEILFVEDDPIFRHVVADFLQGQGARVQQACNGDEGIALFSDAIFDIVIADLNMPGLHGLSMLKQMQDINPAIPAIVISGNDVMSDVVEALRIGASDYLTKPIADLFIIEQAIIQAMMSAATPMNVSGQSHLQEMNELSYQELTDNLCLLEQNAQAAKSVQQQLFPASHIYYPKAEINYSLFKNNDVSAYFIDSTMVGEHHLVMYMAHFSPEDNSAAFGCVLLRSFINQKLKLFRNGLSNTLIEPNNMLSYLHQRMVKSGLHINTDIIYVCLDLSGYQLSIGQSGKGLRCYLRNGNELTPLALPESAPLGSSGWDKPSMQTRTLLRDEQICIGTHFYEHKQQLLENRFTGLVYQSDIKAGGFMQLACR</sequence>
<evidence type="ECO:0000256" key="1">
    <source>
        <dbReference type="ARBA" id="ARBA00022553"/>
    </source>
</evidence>
<dbReference type="PANTHER" id="PTHR48111">
    <property type="entry name" value="REGULATOR OF RPOS"/>
    <property type="match status" value="1"/>
</dbReference>